<proteinExistence type="predicted"/>
<accession>A0ABR0SSH7</accession>
<comment type="caution">
    <text evidence="1">The sequence shown here is derived from an EMBL/GenBank/DDBJ whole genome shotgun (WGS) entry which is preliminary data.</text>
</comment>
<name>A0ABR0SSH7_9HYPO</name>
<dbReference type="EMBL" id="JAVFKD010000004">
    <property type="protein sequence ID" value="KAK5995122.1"/>
    <property type="molecule type" value="Genomic_DNA"/>
</dbReference>
<organism evidence="1 2">
    <name type="scientific">Cladobotryum mycophilum</name>
    <dbReference type="NCBI Taxonomy" id="491253"/>
    <lineage>
        <taxon>Eukaryota</taxon>
        <taxon>Fungi</taxon>
        <taxon>Dikarya</taxon>
        <taxon>Ascomycota</taxon>
        <taxon>Pezizomycotina</taxon>
        <taxon>Sordariomycetes</taxon>
        <taxon>Hypocreomycetidae</taxon>
        <taxon>Hypocreales</taxon>
        <taxon>Hypocreaceae</taxon>
        <taxon>Cladobotryum</taxon>
    </lineage>
</organism>
<reference evidence="1 2" key="1">
    <citation type="submission" date="2024-01" db="EMBL/GenBank/DDBJ databases">
        <title>Complete genome of Cladobotryum mycophilum ATHUM6906.</title>
        <authorList>
            <person name="Christinaki A.C."/>
            <person name="Myridakis A.I."/>
            <person name="Kouvelis V.N."/>
        </authorList>
    </citation>
    <scope>NUCLEOTIDE SEQUENCE [LARGE SCALE GENOMIC DNA]</scope>
    <source>
        <strain evidence="1 2">ATHUM6906</strain>
    </source>
</reference>
<sequence>MTPVPDVPRPVLLARSRCCGTSARVTTHGPVIPFPTPFQVHYRRVKNFGQIVSGADSRHPAKLIWAEPPETPGSPDDVTA</sequence>
<protein>
    <submittedName>
        <fullName evidence="1">Uncharacterized protein</fullName>
    </submittedName>
</protein>
<keyword evidence="2" id="KW-1185">Reference proteome</keyword>
<dbReference type="Proteomes" id="UP001338125">
    <property type="component" value="Unassembled WGS sequence"/>
</dbReference>
<gene>
    <name evidence="1" type="ORF">PT974_03516</name>
</gene>
<evidence type="ECO:0000313" key="2">
    <source>
        <dbReference type="Proteomes" id="UP001338125"/>
    </source>
</evidence>
<evidence type="ECO:0000313" key="1">
    <source>
        <dbReference type="EMBL" id="KAK5995122.1"/>
    </source>
</evidence>